<keyword evidence="2" id="KW-1185">Reference proteome</keyword>
<reference evidence="1 2" key="1">
    <citation type="journal article" date="2018" name="G3 (Bethesda)">
        <title>Phylogenetic and Phylogenomic Definition of Rhizopus Species.</title>
        <authorList>
            <person name="Gryganskyi A.P."/>
            <person name="Golan J."/>
            <person name="Dolatabadi S."/>
            <person name="Mondo S."/>
            <person name="Robb S."/>
            <person name="Idnurm A."/>
            <person name="Muszewska A."/>
            <person name="Steczkiewicz K."/>
            <person name="Masonjones S."/>
            <person name="Liao H.L."/>
            <person name="Gajdeczka M.T."/>
            <person name="Anike F."/>
            <person name="Vuek A."/>
            <person name="Anishchenko I.M."/>
            <person name="Voigt K."/>
            <person name="de Hoog G.S."/>
            <person name="Smith M.E."/>
            <person name="Heitman J."/>
            <person name="Vilgalys R."/>
            <person name="Stajich J.E."/>
        </authorList>
    </citation>
    <scope>NUCLEOTIDE SEQUENCE [LARGE SCALE GENOMIC DNA]</scope>
    <source>
        <strain evidence="1 2">CBS 357.93</strain>
    </source>
</reference>
<name>A0A367IMH2_RHIAZ</name>
<protein>
    <submittedName>
        <fullName evidence="1">Uncharacterized protein</fullName>
    </submittedName>
</protein>
<sequence length="204" mass="23053">MKSKRTFALLEAYEKDNYSIVEAITRGQAEGSTEKENKGRKAARYVQYTPDSENVLQSRKGKEKESTIVDSCIESEDGEVSVHSIPFLQIVYSDNDVDSSYKEKGSVTTAEASSTWSVIGYVWLMMLSELGIIAKEKKEMSITNSNIKAIYDSTHDLASRKLLKPADIDKRLFLSALFDIPRSSNPIDHRYLVPLRDFVVFDHV</sequence>
<organism evidence="1 2">
    <name type="scientific">Rhizopus azygosporus</name>
    <name type="common">Rhizopus microsporus var. azygosporus</name>
    <dbReference type="NCBI Taxonomy" id="86630"/>
    <lineage>
        <taxon>Eukaryota</taxon>
        <taxon>Fungi</taxon>
        <taxon>Fungi incertae sedis</taxon>
        <taxon>Mucoromycota</taxon>
        <taxon>Mucoromycotina</taxon>
        <taxon>Mucoromycetes</taxon>
        <taxon>Mucorales</taxon>
        <taxon>Mucorineae</taxon>
        <taxon>Rhizopodaceae</taxon>
        <taxon>Rhizopus</taxon>
    </lineage>
</organism>
<evidence type="ECO:0000313" key="2">
    <source>
        <dbReference type="Proteomes" id="UP000252139"/>
    </source>
</evidence>
<dbReference type="OrthoDB" id="2233635at2759"/>
<proteinExistence type="predicted"/>
<dbReference type="AlphaFoldDB" id="A0A367IMH2"/>
<evidence type="ECO:0000313" key="1">
    <source>
        <dbReference type="EMBL" id="RCH78868.1"/>
    </source>
</evidence>
<accession>A0A367IMH2</accession>
<gene>
    <name evidence="1" type="ORF">CU097_001227</name>
</gene>
<comment type="caution">
    <text evidence="1">The sequence shown here is derived from an EMBL/GenBank/DDBJ whole genome shotgun (WGS) entry which is preliminary data.</text>
</comment>
<dbReference type="Proteomes" id="UP000252139">
    <property type="component" value="Unassembled WGS sequence"/>
</dbReference>
<dbReference type="EMBL" id="PJQL01004862">
    <property type="protein sequence ID" value="RCH78868.1"/>
    <property type="molecule type" value="Genomic_DNA"/>
</dbReference>